<feature type="domain" description="Helicase ATP-binding" evidence="11">
    <location>
        <begin position="297"/>
        <end position="477"/>
    </location>
</feature>
<dbReference type="Gene3D" id="3.40.50.300">
    <property type="entry name" value="P-loop containing nucleotide triphosphate hydrolases"/>
    <property type="match status" value="5"/>
</dbReference>
<evidence type="ECO:0000259" key="12">
    <source>
        <dbReference type="PROSITE" id="PS51194"/>
    </source>
</evidence>
<protein>
    <recommendedName>
        <fullName evidence="9">DNA 3'-5' helicase</fullName>
        <ecNumber evidence="9">5.6.2.4</ecNumber>
    </recommendedName>
</protein>
<comment type="similarity">
    <text evidence="1">Belongs to the helicase family. RecQ subfamily.</text>
</comment>
<dbReference type="PROSITE" id="PS51198">
    <property type="entry name" value="UVRD_HELICASE_ATP_BIND"/>
    <property type="match status" value="1"/>
</dbReference>
<feature type="domain" description="Helicase C-terminal" evidence="12">
    <location>
        <begin position="507"/>
        <end position="654"/>
    </location>
</feature>
<dbReference type="SMART" id="SM00490">
    <property type="entry name" value="HELICc"/>
    <property type="match status" value="1"/>
</dbReference>
<dbReference type="PANTHER" id="PTHR13710">
    <property type="entry name" value="DNA HELICASE RECQ FAMILY MEMBER"/>
    <property type="match status" value="1"/>
</dbReference>
<evidence type="ECO:0000313" key="14">
    <source>
        <dbReference type="EMBL" id="MBO8455982.1"/>
    </source>
</evidence>
<keyword evidence="6" id="KW-0238">DNA-binding</keyword>
<dbReference type="Pfam" id="PF13245">
    <property type="entry name" value="AAA_19"/>
    <property type="match status" value="1"/>
</dbReference>
<feature type="domain" description="UvrD-like helicase ATP-binding" evidence="13">
    <location>
        <begin position="1063"/>
        <end position="1395"/>
    </location>
</feature>
<dbReference type="InterPro" id="IPR027417">
    <property type="entry name" value="P-loop_NTPase"/>
</dbReference>
<dbReference type="Pfam" id="PF13538">
    <property type="entry name" value="UvrD_C_2"/>
    <property type="match status" value="1"/>
</dbReference>
<dbReference type="GO" id="GO:0016787">
    <property type="term" value="F:hydrolase activity"/>
    <property type="evidence" value="ECO:0007669"/>
    <property type="project" value="UniProtKB-UniRule"/>
</dbReference>
<dbReference type="Proteomes" id="UP000823617">
    <property type="component" value="Unassembled WGS sequence"/>
</dbReference>
<dbReference type="GO" id="GO:0043590">
    <property type="term" value="C:bacterial nucleoid"/>
    <property type="evidence" value="ECO:0007669"/>
    <property type="project" value="TreeGrafter"/>
</dbReference>
<dbReference type="InterPro" id="IPR001650">
    <property type="entry name" value="Helicase_C-like"/>
</dbReference>
<dbReference type="Pfam" id="PF00271">
    <property type="entry name" value="Helicase_C"/>
    <property type="match status" value="1"/>
</dbReference>
<dbReference type="SUPFAM" id="SSF52540">
    <property type="entry name" value="P-loop containing nucleoside triphosphate hydrolases"/>
    <property type="match status" value="2"/>
</dbReference>
<reference evidence="14" key="1">
    <citation type="submission" date="2020-10" db="EMBL/GenBank/DDBJ databases">
        <authorList>
            <person name="Gilroy R."/>
        </authorList>
    </citation>
    <scope>NUCLEOTIDE SEQUENCE</scope>
    <source>
        <strain evidence="14">B1-3475</strain>
    </source>
</reference>
<dbReference type="EC" id="5.6.2.4" evidence="9"/>
<reference evidence="14" key="2">
    <citation type="journal article" date="2021" name="PeerJ">
        <title>Extensive microbial diversity within the chicken gut microbiome revealed by metagenomics and culture.</title>
        <authorList>
            <person name="Gilroy R."/>
            <person name="Ravi A."/>
            <person name="Getino M."/>
            <person name="Pursley I."/>
            <person name="Horton D.L."/>
            <person name="Alikhan N.F."/>
            <person name="Baker D."/>
            <person name="Gharbi K."/>
            <person name="Hall N."/>
            <person name="Watson M."/>
            <person name="Adriaenssens E.M."/>
            <person name="Foster-Nyarko E."/>
            <person name="Jarju S."/>
            <person name="Secka A."/>
            <person name="Antonio M."/>
            <person name="Oren A."/>
            <person name="Chaudhuri R.R."/>
            <person name="La Ragione R."/>
            <person name="Hildebrand F."/>
            <person name="Pallen M.J."/>
        </authorList>
    </citation>
    <scope>NUCLEOTIDE SEQUENCE</scope>
    <source>
        <strain evidence="14">B1-3475</strain>
    </source>
</reference>
<dbReference type="GO" id="GO:0030894">
    <property type="term" value="C:replisome"/>
    <property type="evidence" value="ECO:0007669"/>
    <property type="project" value="TreeGrafter"/>
</dbReference>
<dbReference type="GO" id="GO:0009378">
    <property type="term" value="F:four-way junction helicase activity"/>
    <property type="evidence" value="ECO:0007669"/>
    <property type="project" value="TreeGrafter"/>
</dbReference>
<evidence type="ECO:0000313" key="15">
    <source>
        <dbReference type="Proteomes" id="UP000823617"/>
    </source>
</evidence>
<dbReference type="PANTHER" id="PTHR13710:SF105">
    <property type="entry name" value="ATP-DEPENDENT DNA HELICASE Q1"/>
    <property type="match status" value="1"/>
</dbReference>
<comment type="catalytic activity">
    <reaction evidence="8">
        <text>Couples ATP hydrolysis with the unwinding of duplex DNA by translocating in the 3'-5' direction.</text>
        <dbReference type="EC" id="5.6.2.4"/>
    </reaction>
</comment>
<dbReference type="CDD" id="cd17920">
    <property type="entry name" value="DEXHc_RecQ"/>
    <property type="match status" value="1"/>
</dbReference>
<dbReference type="Gene3D" id="3.30.420.10">
    <property type="entry name" value="Ribonuclease H-like superfamily/Ribonuclease H"/>
    <property type="match status" value="1"/>
</dbReference>
<evidence type="ECO:0000256" key="1">
    <source>
        <dbReference type="ARBA" id="ARBA00005446"/>
    </source>
</evidence>
<evidence type="ECO:0000256" key="6">
    <source>
        <dbReference type="ARBA" id="ARBA00023125"/>
    </source>
</evidence>
<dbReference type="CDD" id="cd17932">
    <property type="entry name" value="DEXQc_UvrD"/>
    <property type="match status" value="1"/>
</dbReference>
<dbReference type="GO" id="GO:0006281">
    <property type="term" value="P:DNA repair"/>
    <property type="evidence" value="ECO:0007669"/>
    <property type="project" value="TreeGrafter"/>
</dbReference>
<keyword evidence="4 10" id="KW-0347">Helicase</keyword>
<keyword evidence="3 10" id="KW-0378">Hydrolase</keyword>
<dbReference type="InterPro" id="IPR014016">
    <property type="entry name" value="UvrD-like_ATP-bd"/>
</dbReference>
<gene>
    <name evidence="14" type="ORF">IAC08_06215</name>
</gene>
<evidence type="ECO:0000256" key="10">
    <source>
        <dbReference type="PROSITE-ProRule" id="PRU00560"/>
    </source>
</evidence>
<dbReference type="EMBL" id="JADIMK010000067">
    <property type="protein sequence ID" value="MBO8455982.1"/>
    <property type="molecule type" value="Genomic_DNA"/>
</dbReference>
<evidence type="ECO:0000259" key="11">
    <source>
        <dbReference type="PROSITE" id="PS51192"/>
    </source>
</evidence>
<evidence type="ECO:0000256" key="4">
    <source>
        <dbReference type="ARBA" id="ARBA00022806"/>
    </source>
</evidence>
<dbReference type="InterPro" id="IPR004589">
    <property type="entry name" value="DNA_helicase_ATP-dep_RecQ"/>
</dbReference>
<evidence type="ECO:0000256" key="9">
    <source>
        <dbReference type="ARBA" id="ARBA00034808"/>
    </source>
</evidence>
<keyword evidence="7" id="KW-0413">Isomerase</keyword>
<dbReference type="SUPFAM" id="SSF53098">
    <property type="entry name" value="Ribonuclease H-like"/>
    <property type="match status" value="1"/>
</dbReference>
<dbReference type="InterPro" id="IPR036397">
    <property type="entry name" value="RNaseH_sf"/>
</dbReference>
<proteinExistence type="inferred from homology"/>
<evidence type="ECO:0000256" key="2">
    <source>
        <dbReference type="ARBA" id="ARBA00022741"/>
    </source>
</evidence>
<dbReference type="GO" id="GO:0005737">
    <property type="term" value="C:cytoplasm"/>
    <property type="evidence" value="ECO:0007669"/>
    <property type="project" value="TreeGrafter"/>
</dbReference>
<evidence type="ECO:0000259" key="13">
    <source>
        <dbReference type="PROSITE" id="PS51198"/>
    </source>
</evidence>
<feature type="binding site" evidence="10">
    <location>
        <begin position="1084"/>
        <end position="1091"/>
    </location>
    <ligand>
        <name>ATP</name>
        <dbReference type="ChEBI" id="CHEBI:30616"/>
    </ligand>
</feature>
<dbReference type="GO" id="GO:0043138">
    <property type="term" value="F:3'-5' DNA helicase activity"/>
    <property type="evidence" value="ECO:0007669"/>
    <property type="project" value="UniProtKB-EC"/>
</dbReference>
<dbReference type="GO" id="GO:0005524">
    <property type="term" value="F:ATP binding"/>
    <property type="evidence" value="ECO:0007669"/>
    <property type="project" value="UniProtKB-UniRule"/>
</dbReference>
<evidence type="ECO:0000256" key="3">
    <source>
        <dbReference type="ARBA" id="ARBA00022801"/>
    </source>
</evidence>
<dbReference type="PROSITE" id="PS51194">
    <property type="entry name" value="HELICASE_CTER"/>
    <property type="match status" value="1"/>
</dbReference>
<dbReference type="InterPro" id="IPR011545">
    <property type="entry name" value="DEAD/DEAH_box_helicase_dom"/>
</dbReference>
<organism evidence="14 15">
    <name type="scientific">Candidatus Cryptobacteroides intestinigallinarum</name>
    <dbReference type="NCBI Taxonomy" id="2840767"/>
    <lineage>
        <taxon>Bacteria</taxon>
        <taxon>Pseudomonadati</taxon>
        <taxon>Bacteroidota</taxon>
        <taxon>Bacteroidia</taxon>
        <taxon>Bacteroidales</taxon>
        <taxon>Candidatus Cryptobacteroides</taxon>
    </lineage>
</organism>
<dbReference type="GO" id="GO:0006310">
    <property type="term" value="P:DNA recombination"/>
    <property type="evidence" value="ECO:0007669"/>
    <property type="project" value="InterPro"/>
</dbReference>
<dbReference type="Pfam" id="PF00270">
    <property type="entry name" value="DEAD"/>
    <property type="match status" value="1"/>
</dbReference>
<dbReference type="GO" id="GO:0003677">
    <property type="term" value="F:DNA binding"/>
    <property type="evidence" value="ECO:0007669"/>
    <property type="project" value="UniProtKB-KW"/>
</dbReference>
<dbReference type="SMART" id="SM00487">
    <property type="entry name" value="DEXDc"/>
    <property type="match status" value="1"/>
</dbReference>
<comment type="caution">
    <text evidence="14">The sequence shown here is derived from an EMBL/GenBank/DDBJ whole genome shotgun (WGS) entry which is preliminary data.</text>
</comment>
<accession>A0A9D9HLE1</accession>
<sequence length="1628" mass="184700">MITFFDTEISPRTGKVSDIGAVRQDGNRFHRSSQEGFTEFLKGSDFVCGHNVIVHDMKYVGKAVEAAGISHSSVIDTLYLSPLLFPKKPYHALLKDDKLQTDELNNPLNDAEKAKALFDSECSAFNYLDEDLKEIYYSLLGEASEFSAFFRFIGYSGRRHSLSGSSSFLRGLQSIFRRDETRIEDTVAMISDRFRDEICTNADIASMCRKTPVALAYSLAVIDALAKDPSVISISPRWVMHNYPEVGQIVFRLRNSPCLEGCPYCDKAFDIHAGLRRWFGFDSFRTYGDEPLQEKAVRAAVENRSLLAVFPTGGGKSLTFQLPALMTGQKTGGLTVVISPLQSLMKDQVDNLEKKGITEAVTINGLLDPIERSKAVERVEDGSASLLYISPESLRSKTIERLMLGRNIVRFVIDEAHCFSSWGQDFRVDYLYIAEFIRNLQKKKNLQESIPVSCFTATAKVKVIEDIMNYFRDNLSLEMQLFTTGVSRHNLHYTVLPEKDEDSKYQDLRRLIEERDCPVIVYVTRTKKAEQLASRLVRDGFSAKAFHGRMDAEEKTANQDSFMSGETRIIVATSAFGMGVDKSDVGLVVHYQISDSLENYVQEAGRAGRNENIDADCYVLFNEDDLSAHFLLLNQTKLTMKEIQQVWKAVKEITRTRMKVSNSALEIARKAGWDDSVADIETRVRTAIASLEQSGYLRRGQNMPRVYATGILARTAQEAIDRIEASQRFDDSEKKDAVRIIKSLISSRSVKKAQGEDAESRVDYLSDRLALKIDRVVHIINLLREEKILADTKDLVAYIGKEDTKIKSRNLLKRFNEVEKFLLEHVDEEGALIDFKELNEEAESLGKTSVSLDRMKLILNFWAIKGFIRKVPKDRNRVAVKLKLPVEEFRNRIDARLRMSAFIIEWLFGNMDVQAEGHVEFSVLGLMEAYGRSLSSFSSDVKWEDIEDALFYMSRIGAISIEGGFMVLYNAMTIERLEKDNHRRYRLDDYKRLNEFYTGKTQQIHIVGEYAKKMIDDYVSALQFVDDYFHLNYNVFLTKYFNGRKEELSRNMTPEKFRRLFGDLSAAQLGIIKDKDSRYIVVAAGPGSGKTRVLVHKLASLLLMEDVKHEQLLMLTFSRAAATEFRQRLHSLIGNAVSFVDIMTFHSYCFDLLGRVGSLEKSADIVRTAVEKIRNSEVDVSRITKTVLVIDEAQDMDKDEFELVKALIEKNEDLRILAVGDDDQNIYSFRGSSSGYMEDLLRLEGSKKYELVENFRSSSNLVAYSNAFVRSISHRIKSSPVLPVRKDNGNLELTLYSCNELAVPLVESLTSKSLSGSVAVLTQKNDEAIIVAGLLQKKGIPAQLIQSNQDFKLSYLVEIMSFKENIGIRDKCPTVDPEVWDEARRRLKSDFSRSSLLPVCLNLVDTFLMTCPVSSDALRQKMIYKSDFETFLAESSLEDFVHGDTETVVVSTIHKSKGKEFDNVFLLLDNFYATDDDKKRQLYVALTRARNNLYIHLNTTVLSGLSAEGLVERKDAAIYGKPSELSVQLTMKDVWLNDFRNRQFVIGYLMSGDPLYFGTGQSGKVQLNDNKGRPALLFSSAFLKKYDQIINEGYHPVSAQVSIILWWKGEDMDAPLKVLLPMLHFGRD</sequence>
<keyword evidence="5 10" id="KW-0067">ATP-binding</keyword>
<keyword evidence="2 10" id="KW-0547">Nucleotide-binding</keyword>
<dbReference type="InterPro" id="IPR012337">
    <property type="entry name" value="RNaseH-like_sf"/>
</dbReference>
<evidence type="ECO:0000256" key="5">
    <source>
        <dbReference type="ARBA" id="ARBA00022840"/>
    </source>
</evidence>
<name>A0A9D9HLE1_9BACT</name>
<dbReference type="NCBIfam" id="TIGR00614">
    <property type="entry name" value="recQ_fam"/>
    <property type="match status" value="1"/>
</dbReference>
<dbReference type="PROSITE" id="PS51192">
    <property type="entry name" value="HELICASE_ATP_BIND_1"/>
    <property type="match status" value="1"/>
</dbReference>
<evidence type="ECO:0000256" key="7">
    <source>
        <dbReference type="ARBA" id="ARBA00023235"/>
    </source>
</evidence>
<evidence type="ECO:0000256" key="8">
    <source>
        <dbReference type="ARBA" id="ARBA00034617"/>
    </source>
</evidence>
<dbReference type="InterPro" id="IPR014001">
    <property type="entry name" value="Helicase_ATP-bd"/>
</dbReference>
<dbReference type="InterPro" id="IPR027785">
    <property type="entry name" value="UvrD-like_helicase_C"/>
</dbReference>